<dbReference type="Proteomes" id="UP000254927">
    <property type="component" value="Unassembled WGS sequence"/>
</dbReference>
<organism evidence="2 3">
    <name type="scientific">Neisseria elongata</name>
    <dbReference type="NCBI Taxonomy" id="495"/>
    <lineage>
        <taxon>Bacteria</taxon>
        <taxon>Pseudomonadati</taxon>
        <taxon>Pseudomonadota</taxon>
        <taxon>Betaproteobacteria</taxon>
        <taxon>Neisseriales</taxon>
        <taxon>Neisseriaceae</taxon>
        <taxon>Neisseria</taxon>
    </lineage>
</organism>
<name>A0A378TY98_NEIEL</name>
<proteinExistence type="predicted"/>
<feature type="region of interest" description="Disordered" evidence="1">
    <location>
        <begin position="111"/>
        <end position="134"/>
    </location>
</feature>
<protein>
    <submittedName>
        <fullName evidence="2">Uncharacterized protein</fullName>
    </submittedName>
</protein>
<sequence length="134" mass="15348">MTESKQPHGDEPKKKSLKLLLKSKPVAEVETSIGRIYLYPLRVRDMTDFEKLEPAEAIDQIRNFLTSIGSLALESDETPERIPLDPEIAKTLSDDEVELLSEAYVQSSVWQKVREGDEDRKPVAREADQHRCRQ</sequence>
<dbReference type="RefSeq" id="WP_174888220.1">
    <property type="nucleotide sequence ID" value="NZ_CP031252.1"/>
</dbReference>
<accession>A0A378TY98</accession>
<dbReference type="GeneID" id="93352372"/>
<dbReference type="AlphaFoldDB" id="A0A378TY98"/>
<evidence type="ECO:0000313" key="2">
    <source>
        <dbReference type="EMBL" id="STZ67897.1"/>
    </source>
</evidence>
<evidence type="ECO:0000256" key="1">
    <source>
        <dbReference type="SAM" id="MobiDB-lite"/>
    </source>
</evidence>
<dbReference type="EMBL" id="UGQW01000002">
    <property type="protein sequence ID" value="STZ67897.1"/>
    <property type="molecule type" value="Genomic_DNA"/>
</dbReference>
<reference evidence="2 3" key="1">
    <citation type="submission" date="2018-06" db="EMBL/GenBank/DDBJ databases">
        <authorList>
            <consortium name="Pathogen Informatics"/>
            <person name="Doyle S."/>
        </authorList>
    </citation>
    <scope>NUCLEOTIDE SEQUENCE [LARGE SCALE GENOMIC DNA]</scope>
    <source>
        <strain evidence="2 3">NCTC10660</strain>
    </source>
</reference>
<evidence type="ECO:0000313" key="3">
    <source>
        <dbReference type="Proteomes" id="UP000254927"/>
    </source>
</evidence>
<gene>
    <name evidence="2" type="ORF">NCTC10660_01388</name>
</gene>
<feature type="compositionally biased region" description="Basic and acidic residues" evidence="1">
    <location>
        <begin position="112"/>
        <end position="134"/>
    </location>
</feature>